<proteinExistence type="predicted"/>
<sequence length="146" mass="16617">MASYLELREALRSELVSKLSVSVSNHNGSFSEQDSKNLSLNPGDEVLLAMDAVNQNSARFRIYIKTRNSGSHSADVRALGLILQVQKILQVWKHKLIAKRISSTWEQLPDNILADMNVYIYRVSAELPIYQEDYLEDYLEEKSNGN</sequence>
<dbReference type="EMBL" id="CP123443">
    <property type="protein sequence ID" value="WGK69455.1"/>
    <property type="molecule type" value="Genomic_DNA"/>
</dbReference>
<gene>
    <name evidence="1" type="ORF">P0082_00945</name>
</gene>
<organism evidence="1 2">
    <name type="scientific">Candidatus Haliotispira prima</name>
    <dbReference type="NCBI Taxonomy" id="3034016"/>
    <lineage>
        <taxon>Bacteria</taxon>
        <taxon>Pseudomonadati</taxon>
        <taxon>Spirochaetota</taxon>
        <taxon>Spirochaetia</taxon>
        <taxon>Spirochaetales</taxon>
        <taxon>Spirochaetaceae</taxon>
        <taxon>Candidatus Haliotispira</taxon>
    </lineage>
</organism>
<keyword evidence="2" id="KW-1185">Reference proteome</keyword>
<reference evidence="1 2" key="1">
    <citation type="submission" date="2023-04" db="EMBL/GenBank/DDBJ databases">
        <title>Spirochaete genome identified in red abalone sample constitutes a novel genus.</title>
        <authorList>
            <person name="Sharma S.P."/>
            <person name="Purcell C.M."/>
            <person name="Hyde J.R."/>
            <person name="Severin A.J."/>
        </authorList>
    </citation>
    <scope>NUCLEOTIDE SEQUENCE [LARGE SCALE GENOMIC DNA]</scope>
    <source>
        <strain evidence="1 2">SP-2023</strain>
    </source>
</reference>
<dbReference type="RefSeq" id="WP_326927638.1">
    <property type="nucleotide sequence ID" value="NZ_CP123443.1"/>
</dbReference>
<evidence type="ECO:0000313" key="2">
    <source>
        <dbReference type="Proteomes" id="UP001228690"/>
    </source>
</evidence>
<protein>
    <submittedName>
        <fullName evidence="1">Uncharacterized protein</fullName>
    </submittedName>
</protein>
<evidence type="ECO:0000313" key="1">
    <source>
        <dbReference type="EMBL" id="WGK69455.1"/>
    </source>
</evidence>
<accession>A0ABY8MHF3</accession>
<name>A0ABY8MHF3_9SPIO</name>
<dbReference type="Proteomes" id="UP001228690">
    <property type="component" value="Chromosome"/>
</dbReference>